<reference evidence="8" key="1">
    <citation type="submission" date="2020-08" db="EMBL/GenBank/DDBJ databases">
        <title>Genome public.</title>
        <authorList>
            <person name="Liu C."/>
            <person name="Sun Q."/>
        </authorList>
    </citation>
    <scope>NUCLEOTIDE SEQUENCE</scope>
    <source>
        <strain evidence="8">NSJ-23</strain>
    </source>
</reference>
<feature type="domain" description="NlpC/P60" evidence="7">
    <location>
        <begin position="172"/>
        <end position="297"/>
    </location>
</feature>
<dbReference type="InterPro" id="IPR038765">
    <property type="entry name" value="Papain-like_cys_pep_sf"/>
</dbReference>
<dbReference type="GO" id="GO:0008234">
    <property type="term" value="F:cysteine-type peptidase activity"/>
    <property type="evidence" value="ECO:0007669"/>
    <property type="project" value="UniProtKB-KW"/>
</dbReference>
<accession>A0A8J6J951</accession>
<feature type="domain" description="SH3b" evidence="6">
    <location>
        <begin position="110"/>
        <end position="173"/>
    </location>
</feature>
<dbReference type="EMBL" id="JACOPO010000004">
    <property type="protein sequence ID" value="MBC5722775.1"/>
    <property type="molecule type" value="Genomic_DNA"/>
</dbReference>
<dbReference type="SMART" id="SM00287">
    <property type="entry name" value="SH3b"/>
    <property type="match status" value="2"/>
</dbReference>
<proteinExistence type="inferred from homology"/>
<evidence type="ECO:0000313" key="8">
    <source>
        <dbReference type="EMBL" id="MBC5722775.1"/>
    </source>
</evidence>
<dbReference type="PANTHER" id="PTHR47053">
    <property type="entry name" value="MUREIN DD-ENDOPEPTIDASE MEPH-RELATED"/>
    <property type="match status" value="1"/>
</dbReference>
<evidence type="ECO:0000256" key="2">
    <source>
        <dbReference type="ARBA" id="ARBA00022670"/>
    </source>
</evidence>
<keyword evidence="9" id="KW-1185">Reference proteome</keyword>
<evidence type="ECO:0000259" key="6">
    <source>
        <dbReference type="PROSITE" id="PS51781"/>
    </source>
</evidence>
<organism evidence="8 9">
    <name type="scientific">Flintibacter hominis</name>
    <dbReference type="NCBI Taxonomy" id="2763048"/>
    <lineage>
        <taxon>Bacteria</taxon>
        <taxon>Bacillati</taxon>
        <taxon>Bacillota</taxon>
        <taxon>Clostridia</taxon>
        <taxon>Eubacteriales</taxon>
        <taxon>Flintibacter</taxon>
    </lineage>
</organism>
<evidence type="ECO:0000256" key="5">
    <source>
        <dbReference type="SAM" id="SignalP"/>
    </source>
</evidence>
<sequence length="297" mass="31638">MHLKMTITRLTAALLVSSTLAAPVLAASGTVNSGGDPLRVRADPNTSSQILTKLSDGTQVEVLEQAENGWYKIAHEGISGFVSGEYLVVHEEGQEQAVALAAEADAEAASTFGRITASSLNVRSGPSTDHEKVGSLAAGRVVELLEESDGWYRIENGYISTEYVTIVDPSQISKGQEIADYALQFVGYPYVYGGSSPKGFDCSGFTSYVYKQFGITINRTASTQLDNGTPVSMSELQPGDLVMFKKSGTGSKRASHVGIYIGNNQFVHASTSTVGVIVSDMDYAYYTTGFVGGRRLV</sequence>
<dbReference type="InterPro" id="IPR051202">
    <property type="entry name" value="Peptidase_C40"/>
</dbReference>
<evidence type="ECO:0000256" key="1">
    <source>
        <dbReference type="ARBA" id="ARBA00007074"/>
    </source>
</evidence>
<protein>
    <submittedName>
        <fullName evidence="8">C40 family peptidase</fullName>
    </submittedName>
</protein>
<dbReference type="Proteomes" id="UP000628736">
    <property type="component" value="Unassembled WGS sequence"/>
</dbReference>
<dbReference type="SUPFAM" id="SSF54001">
    <property type="entry name" value="Cysteine proteinases"/>
    <property type="match status" value="1"/>
</dbReference>
<dbReference type="PROSITE" id="PS51781">
    <property type="entry name" value="SH3B"/>
    <property type="match status" value="2"/>
</dbReference>
<dbReference type="Gene3D" id="3.90.1720.10">
    <property type="entry name" value="endopeptidase domain like (from Nostoc punctiforme)"/>
    <property type="match status" value="1"/>
</dbReference>
<dbReference type="Gene3D" id="2.30.30.40">
    <property type="entry name" value="SH3 Domains"/>
    <property type="match status" value="2"/>
</dbReference>
<dbReference type="Pfam" id="PF08239">
    <property type="entry name" value="SH3_3"/>
    <property type="match status" value="2"/>
</dbReference>
<comment type="caution">
    <text evidence="8">The sequence shown here is derived from an EMBL/GenBank/DDBJ whole genome shotgun (WGS) entry which is preliminary data.</text>
</comment>
<gene>
    <name evidence="8" type="ORF">H8S11_08120</name>
</gene>
<dbReference type="InterPro" id="IPR003646">
    <property type="entry name" value="SH3-like_bac-type"/>
</dbReference>
<dbReference type="RefSeq" id="WP_147570822.1">
    <property type="nucleotide sequence ID" value="NZ_JACOPO010000004.1"/>
</dbReference>
<feature type="signal peptide" evidence="5">
    <location>
        <begin position="1"/>
        <end position="21"/>
    </location>
</feature>
<dbReference type="PROSITE" id="PS51935">
    <property type="entry name" value="NLPC_P60"/>
    <property type="match status" value="1"/>
</dbReference>
<dbReference type="PANTHER" id="PTHR47053:SF1">
    <property type="entry name" value="MUREIN DD-ENDOPEPTIDASE MEPH-RELATED"/>
    <property type="match status" value="1"/>
</dbReference>
<dbReference type="AlphaFoldDB" id="A0A8J6J951"/>
<evidence type="ECO:0000256" key="4">
    <source>
        <dbReference type="ARBA" id="ARBA00022807"/>
    </source>
</evidence>
<comment type="similarity">
    <text evidence="1">Belongs to the peptidase C40 family.</text>
</comment>
<keyword evidence="4" id="KW-0788">Thiol protease</keyword>
<dbReference type="InterPro" id="IPR000064">
    <property type="entry name" value="NLP_P60_dom"/>
</dbReference>
<dbReference type="GO" id="GO:0006508">
    <property type="term" value="P:proteolysis"/>
    <property type="evidence" value="ECO:0007669"/>
    <property type="project" value="UniProtKB-KW"/>
</dbReference>
<evidence type="ECO:0000256" key="3">
    <source>
        <dbReference type="ARBA" id="ARBA00022801"/>
    </source>
</evidence>
<feature type="domain" description="SH3b" evidence="6">
    <location>
        <begin position="26"/>
        <end position="91"/>
    </location>
</feature>
<keyword evidence="2" id="KW-0645">Protease</keyword>
<dbReference type="Pfam" id="PF00877">
    <property type="entry name" value="NLPC_P60"/>
    <property type="match status" value="1"/>
</dbReference>
<feature type="chain" id="PRO_5039094850" evidence="5">
    <location>
        <begin position="22"/>
        <end position="297"/>
    </location>
</feature>
<evidence type="ECO:0000259" key="7">
    <source>
        <dbReference type="PROSITE" id="PS51935"/>
    </source>
</evidence>
<name>A0A8J6J951_9FIRM</name>
<evidence type="ECO:0000313" key="9">
    <source>
        <dbReference type="Proteomes" id="UP000628736"/>
    </source>
</evidence>
<keyword evidence="3" id="KW-0378">Hydrolase</keyword>
<keyword evidence="5" id="KW-0732">Signal</keyword>